<feature type="compositionally biased region" description="Low complexity" evidence="1">
    <location>
        <begin position="406"/>
        <end position="416"/>
    </location>
</feature>
<proteinExistence type="predicted"/>
<reference evidence="3 4" key="1">
    <citation type="submission" date="2015-01" db="EMBL/GenBank/DDBJ databases">
        <title>Enhanced salinomycin production by adjusting the supply of polyketide extender units in Streptomyce albus DSM 41398.</title>
        <authorList>
            <person name="Lu C."/>
        </authorList>
    </citation>
    <scope>NUCLEOTIDE SEQUENCE [LARGE SCALE GENOMIC DNA]</scope>
    <source>
        <strain evidence="4">ATCC 21838 / DSM 41398 / FERM P-419 / JCM 4703 / NBRC 107858</strain>
    </source>
</reference>
<dbReference type="SUPFAM" id="SSF48239">
    <property type="entry name" value="Terpenoid cyclases/Protein prenyltransferases"/>
    <property type="match status" value="1"/>
</dbReference>
<feature type="compositionally biased region" description="Pro residues" evidence="1">
    <location>
        <begin position="385"/>
        <end position="405"/>
    </location>
</feature>
<dbReference type="AlphaFoldDB" id="A0A0B5EZ88"/>
<feature type="chain" id="PRO_5002116304" evidence="2">
    <location>
        <begin position="34"/>
        <end position="500"/>
    </location>
</feature>
<dbReference type="InterPro" id="IPR008930">
    <property type="entry name" value="Terpenoid_cyclase/PrenylTrfase"/>
</dbReference>
<evidence type="ECO:0000313" key="4">
    <source>
        <dbReference type="Proteomes" id="UP000031523"/>
    </source>
</evidence>
<evidence type="ECO:0000256" key="1">
    <source>
        <dbReference type="SAM" id="MobiDB-lite"/>
    </source>
</evidence>
<evidence type="ECO:0000256" key="2">
    <source>
        <dbReference type="SAM" id="SignalP"/>
    </source>
</evidence>
<sequence>MVGVRPGARTAAAVGAGAALAVSIPLFVPTASADGKAATPAEAAVAAARWGAGELTADGAVPGMSGTPDWGLSIDTLIGLEATGAAPADAAKITATLKTHVRDYNSADAWGPKGQRIAGATAKLLYAAVITDSDPAKFGEYDLRQETLDLIAGPEAGLENGRVKDKVTAPATDNSNTFGQSLAVLGLARSGEVPQNTVDFLLDQQCASGGFRLFPYAFGGGKVTGDCDAQGADAVLDPDSTAMAVQALLAAAEAGAEGAQAGAEKGADWLEGQQAADGALGGSGPTAAANSNSTGLAGQALAATGREEAAGKAAGWLVKHQLTQADGGKAAAEAGAVAYNDASLKSAQDEGIEEFQRDQWRRATPQALLGLAQVPLGRIGTTDPDPGPGPSEDPDPSTTPDPTRTPDPSTSADPGTSPGPGGSADPSGTPGPGPSDSAPAGGPASGGTGGNTPDAASGPGGSLAATGADVLPWAGAAGALLVAGYATHRFAATHRKGRTS</sequence>
<feature type="signal peptide" evidence="2">
    <location>
        <begin position="1"/>
        <end position="33"/>
    </location>
</feature>
<dbReference type="KEGG" id="sals:SLNWT_6743"/>
<keyword evidence="2" id="KW-0732">Signal</keyword>
<feature type="compositionally biased region" description="Low complexity" evidence="1">
    <location>
        <begin position="423"/>
        <end position="442"/>
    </location>
</feature>
<feature type="region of interest" description="Disordered" evidence="1">
    <location>
        <begin position="372"/>
        <end position="467"/>
    </location>
</feature>
<organism evidence="3 4">
    <name type="scientific">Streptomyces albus (strain ATCC 21838 / DSM 41398 / FERM P-419 / JCM 4703 / NBRC 107858)</name>
    <dbReference type="NCBI Taxonomy" id="1081613"/>
    <lineage>
        <taxon>Bacteria</taxon>
        <taxon>Bacillati</taxon>
        <taxon>Actinomycetota</taxon>
        <taxon>Actinomycetes</taxon>
        <taxon>Kitasatosporales</taxon>
        <taxon>Streptomycetaceae</taxon>
        <taxon>Streptomyces</taxon>
    </lineage>
</organism>
<name>A0A0B5EZ88_STRA4</name>
<accession>A0A0B5EZ88</accession>
<dbReference type="Gene3D" id="1.50.10.20">
    <property type="match status" value="1"/>
</dbReference>
<protein>
    <submittedName>
        <fullName evidence="3">Uncharacterized protein</fullName>
    </submittedName>
</protein>
<keyword evidence="4" id="KW-1185">Reference proteome</keyword>
<dbReference type="EMBL" id="CP010519">
    <property type="protein sequence ID" value="AJE87119.1"/>
    <property type="molecule type" value="Genomic_DNA"/>
</dbReference>
<dbReference type="Proteomes" id="UP000031523">
    <property type="component" value="Chromosome"/>
</dbReference>
<evidence type="ECO:0000313" key="3">
    <source>
        <dbReference type="EMBL" id="AJE87119.1"/>
    </source>
</evidence>
<gene>
    <name evidence="3" type="ORF">SLNWT_6743</name>
</gene>